<keyword evidence="2" id="KW-1185">Reference proteome</keyword>
<sequence length="66" mass="7634">MTECNFEEVQPKKPLDYYYDRGQDHACYGWNKKPVGTTPEELASYECGYTDFTSGKNRYGSKHKGN</sequence>
<dbReference type="Proteomes" id="UP000827261">
    <property type="component" value="Segment"/>
</dbReference>
<proteinExistence type="predicted"/>
<evidence type="ECO:0000313" key="2">
    <source>
        <dbReference type="Proteomes" id="UP000827261"/>
    </source>
</evidence>
<organism evidence="1 2">
    <name type="scientific">Stenotrophomonas phage Philippe</name>
    <dbReference type="NCBI Taxonomy" id="2859655"/>
    <lineage>
        <taxon>Viruses</taxon>
        <taxon>Duplodnaviria</taxon>
        <taxon>Heunggongvirae</taxon>
        <taxon>Uroviricota</taxon>
        <taxon>Caudoviricetes</taxon>
        <taxon>Schitoviridae</taxon>
        <taxon>Philippevirus</taxon>
        <taxon>Philippevirus philippe</taxon>
    </lineage>
</organism>
<name>A0AAE7WMI9_9CAUD</name>
<gene>
    <name evidence="1" type="ORF">CPT_Philippe_025</name>
</gene>
<reference evidence="1" key="1">
    <citation type="submission" date="2021-06" db="EMBL/GenBank/DDBJ databases">
        <title>Complete genome sequence of Stenotrophomonas maltophilia phage Philippe.</title>
        <authorList>
            <person name="Vallavanatt I."/>
            <person name="Bartz M."/>
            <person name="Clark J."/>
            <person name="Burrowes B."/>
            <person name="Liu M."/>
            <person name="Gill J."/>
        </authorList>
    </citation>
    <scope>NUCLEOTIDE SEQUENCE</scope>
</reference>
<accession>A0AAE7WMI9</accession>
<evidence type="ECO:0000313" key="1">
    <source>
        <dbReference type="EMBL" id="QYW02224.1"/>
    </source>
</evidence>
<dbReference type="EMBL" id="MZ326861">
    <property type="protein sequence ID" value="QYW02224.1"/>
    <property type="molecule type" value="Genomic_DNA"/>
</dbReference>
<protein>
    <submittedName>
        <fullName evidence="1">Uncharacterized protein</fullName>
    </submittedName>
</protein>